<keyword evidence="2 5" id="KW-0547">Nucleotide-binding</keyword>
<organism evidence="9 10">
    <name type="scientific">Shimia abyssi</name>
    <dbReference type="NCBI Taxonomy" id="1662395"/>
    <lineage>
        <taxon>Bacteria</taxon>
        <taxon>Pseudomonadati</taxon>
        <taxon>Pseudomonadota</taxon>
        <taxon>Alphaproteobacteria</taxon>
        <taxon>Rhodobacterales</taxon>
        <taxon>Roseobacteraceae</taxon>
    </lineage>
</organism>
<dbReference type="OrthoDB" id="9812272at2"/>
<evidence type="ECO:0000256" key="4">
    <source>
        <dbReference type="ARBA" id="ARBA00023134"/>
    </source>
</evidence>
<keyword evidence="5" id="KW-0963">Cytoplasm</keyword>
<keyword evidence="3 7" id="KW-0460">Magnesium</keyword>
<dbReference type="PROSITE" id="PS51705">
    <property type="entry name" value="G_HFLX"/>
    <property type="match status" value="1"/>
</dbReference>
<comment type="subunit">
    <text evidence="5">Monomer. Associates with the 50S ribosomal subunit.</text>
</comment>
<sequence length="423" mass="46989">MEHDARVTRAWVLHPDIYGADTRREASFALEEAISLADALPELEVVGSTIVKLPRAHPGMLFGSGKIEELKALFHAHEVELVLIDGPVTPVQQRNLEKAWKVKLLDRTGLILEIFSDRARTREGVLQVEMAALSYQRTRLVRAWTHLERQRGGLGFVGGPGETQIEADRRAIDEQLVRLRRQLAKVVKTRELHRKARAKVPFPIVALVGYTNAGKSTLFNRVTGAEVMAKDMLFATLDPTMRAVQLPNGPEVILSDTVGFISDLPTELVASFRATLEEVLAADLILHVRDVAHPESEHQAEDVMTILDSLGVGEGTKQLEIWNKIDLLDTEKREGLQARAAREDEIFAVSAVSGEGLDDMFAAIAQALEAEKSRDVIKLGFAQGKERAWLFKEGLVEAEEQGDDGFEITVLWTARQARTFESL</sequence>
<evidence type="ECO:0000313" key="10">
    <source>
        <dbReference type="Proteomes" id="UP000240418"/>
    </source>
</evidence>
<evidence type="ECO:0000256" key="1">
    <source>
        <dbReference type="ARBA" id="ARBA00022723"/>
    </source>
</evidence>
<feature type="binding site" evidence="6">
    <location>
        <begin position="209"/>
        <end position="216"/>
    </location>
    <ligand>
        <name>GTP</name>
        <dbReference type="ChEBI" id="CHEBI:37565"/>
    </ligand>
</feature>
<evidence type="ECO:0000313" key="9">
    <source>
        <dbReference type="EMBL" id="PSL17333.1"/>
    </source>
</evidence>
<evidence type="ECO:0000256" key="5">
    <source>
        <dbReference type="HAMAP-Rule" id="MF_00900"/>
    </source>
</evidence>
<dbReference type="InterPro" id="IPR025121">
    <property type="entry name" value="GTPase_HflX_N"/>
</dbReference>
<keyword evidence="10" id="KW-1185">Reference proteome</keyword>
<dbReference type="Proteomes" id="UP000240418">
    <property type="component" value="Unassembled WGS sequence"/>
</dbReference>
<dbReference type="EMBL" id="PYGJ01000018">
    <property type="protein sequence ID" value="PSL17333.1"/>
    <property type="molecule type" value="Genomic_DNA"/>
</dbReference>
<comment type="cofactor">
    <cofactor evidence="7">
        <name>Mg(2+)</name>
        <dbReference type="ChEBI" id="CHEBI:18420"/>
    </cofactor>
</comment>
<dbReference type="Gene3D" id="6.10.250.2860">
    <property type="match status" value="1"/>
</dbReference>
<reference evidence="9 10" key="1">
    <citation type="submission" date="2018-03" db="EMBL/GenBank/DDBJ databases">
        <title>Genomic Encyclopedia of Archaeal and Bacterial Type Strains, Phase II (KMG-II): from individual species to whole genera.</title>
        <authorList>
            <person name="Goeker M."/>
        </authorList>
    </citation>
    <scope>NUCLEOTIDE SEQUENCE [LARGE SCALE GENOMIC DNA]</scope>
    <source>
        <strain evidence="9 10">DSM 100673</strain>
    </source>
</reference>
<proteinExistence type="inferred from homology"/>
<feature type="domain" description="Hflx-type G" evidence="8">
    <location>
        <begin position="203"/>
        <end position="372"/>
    </location>
</feature>
<dbReference type="InterPro" id="IPR006073">
    <property type="entry name" value="GTP-bd"/>
</dbReference>
<dbReference type="InterPro" id="IPR042108">
    <property type="entry name" value="GTPase_HflX_N_sf"/>
</dbReference>
<protein>
    <recommendedName>
        <fullName evidence="5">GTPase HflX</fullName>
    </recommendedName>
    <alternativeName>
        <fullName evidence="5">GTP-binding protein HflX</fullName>
    </alternativeName>
</protein>
<feature type="binding site" evidence="7">
    <location>
        <position position="236"/>
    </location>
    <ligand>
        <name>Mg(2+)</name>
        <dbReference type="ChEBI" id="CHEBI:18420"/>
    </ligand>
</feature>
<comment type="function">
    <text evidence="5">GTPase that associates with the 50S ribosomal subunit and may have a role during protein synthesis or ribosome biogenesis.</text>
</comment>
<gene>
    <name evidence="5" type="primary">hflX</name>
    <name evidence="9" type="ORF">CLV88_1188</name>
</gene>
<dbReference type="RefSeq" id="WP_106610058.1">
    <property type="nucleotide sequence ID" value="NZ_PYGJ01000018.1"/>
</dbReference>
<comment type="subcellular location">
    <subcellularLocation>
        <location evidence="5">Cytoplasm</location>
    </subcellularLocation>
    <text evidence="5">May associate with membranes.</text>
</comment>
<keyword evidence="1 7" id="KW-0479">Metal-binding</keyword>
<dbReference type="NCBIfam" id="TIGR03156">
    <property type="entry name" value="GTP_HflX"/>
    <property type="match status" value="1"/>
</dbReference>
<dbReference type="Pfam" id="PF01926">
    <property type="entry name" value="MMR_HSR1"/>
    <property type="match status" value="1"/>
</dbReference>
<dbReference type="PANTHER" id="PTHR10229">
    <property type="entry name" value="GTP-BINDING PROTEIN HFLX"/>
    <property type="match status" value="1"/>
</dbReference>
<dbReference type="InterPro" id="IPR027417">
    <property type="entry name" value="P-loop_NTPase"/>
</dbReference>
<dbReference type="PIRSF" id="PIRSF006809">
    <property type="entry name" value="GTP-binding_hflX_prd"/>
    <property type="match status" value="1"/>
</dbReference>
<evidence type="ECO:0000256" key="2">
    <source>
        <dbReference type="ARBA" id="ARBA00022741"/>
    </source>
</evidence>
<dbReference type="GO" id="GO:0005737">
    <property type="term" value="C:cytoplasm"/>
    <property type="evidence" value="ECO:0007669"/>
    <property type="project" value="UniProtKB-SubCell"/>
</dbReference>
<feature type="binding site" evidence="6">
    <location>
        <begin position="234"/>
        <end position="238"/>
    </location>
    <ligand>
        <name>GTP</name>
        <dbReference type="ChEBI" id="CHEBI:37565"/>
    </ligand>
</feature>
<evidence type="ECO:0000256" key="3">
    <source>
        <dbReference type="ARBA" id="ARBA00022842"/>
    </source>
</evidence>
<dbReference type="GO" id="GO:0046872">
    <property type="term" value="F:metal ion binding"/>
    <property type="evidence" value="ECO:0007669"/>
    <property type="project" value="UniProtKB-KW"/>
</dbReference>
<dbReference type="SUPFAM" id="SSF52540">
    <property type="entry name" value="P-loop containing nucleoside triphosphate hydrolases"/>
    <property type="match status" value="1"/>
</dbReference>
<dbReference type="CDD" id="cd01878">
    <property type="entry name" value="HflX"/>
    <property type="match status" value="1"/>
</dbReference>
<dbReference type="GO" id="GO:0005525">
    <property type="term" value="F:GTP binding"/>
    <property type="evidence" value="ECO:0007669"/>
    <property type="project" value="UniProtKB-UniRule"/>
</dbReference>
<keyword evidence="4 5" id="KW-0342">GTP-binding</keyword>
<feature type="binding site" evidence="6">
    <location>
        <begin position="323"/>
        <end position="326"/>
    </location>
    <ligand>
        <name>GTP</name>
        <dbReference type="ChEBI" id="CHEBI:37565"/>
    </ligand>
</feature>
<dbReference type="AlphaFoldDB" id="A0A2P8F6I5"/>
<dbReference type="GO" id="GO:0003924">
    <property type="term" value="F:GTPase activity"/>
    <property type="evidence" value="ECO:0007669"/>
    <property type="project" value="UniProtKB-UniRule"/>
</dbReference>
<dbReference type="GO" id="GO:0043022">
    <property type="term" value="F:ribosome binding"/>
    <property type="evidence" value="ECO:0007669"/>
    <property type="project" value="TreeGrafter"/>
</dbReference>
<dbReference type="PRINTS" id="PR00326">
    <property type="entry name" value="GTP1OBG"/>
</dbReference>
<dbReference type="Pfam" id="PF19275">
    <property type="entry name" value="HflX_C"/>
    <property type="match status" value="1"/>
</dbReference>
<dbReference type="InterPro" id="IPR045498">
    <property type="entry name" value="HflX_C"/>
</dbReference>
<comment type="similarity">
    <text evidence="5">Belongs to the TRAFAC class OBG-HflX-like GTPase superfamily. HflX GTPase family.</text>
</comment>
<feature type="binding site" evidence="7">
    <location>
        <position position="216"/>
    </location>
    <ligand>
        <name>Mg(2+)</name>
        <dbReference type="ChEBI" id="CHEBI:18420"/>
    </ligand>
</feature>
<dbReference type="Pfam" id="PF16360">
    <property type="entry name" value="GTP-bdg_M"/>
    <property type="match status" value="1"/>
</dbReference>
<dbReference type="Gene3D" id="3.40.50.300">
    <property type="entry name" value="P-loop containing nucleotide triphosphate hydrolases"/>
    <property type="match status" value="1"/>
</dbReference>
<feature type="binding site" evidence="6">
    <location>
        <begin position="256"/>
        <end position="259"/>
    </location>
    <ligand>
        <name>GTP</name>
        <dbReference type="ChEBI" id="CHEBI:37565"/>
    </ligand>
</feature>
<evidence type="ECO:0000259" key="8">
    <source>
        <dbReference type="PROSITE" id="PS51705"/>
    </source>
</evidence>
<evidence type="ECO:0000256" key="7">
    <source>
        <dbReference type="PIRSR" id="PIRSR006809-2"/>
    </source>
</evidence>
<dbReference type="InterPro" id="IPR016496">
    <property type="entry name" value="GTPase_HflX"/>
</dbReference>
<dbReference type="Pfam" id="PF13167">
    <property type="entry name" value="GTP-bdg_N"/>
    <property type="match status" value="1"/>
</dbReference>
<dbReference type="InterPro" id="IPR030394">
    <property type="entry name" value="G_HFLX_dom"/>
</dbReference>
<name>A0A2P8F6I5_9RHOB</name>
<evidence type="ECO:0000256" key="6">
    <source>
        <dbReference type="PIRSR" id="PIRSR006809-1"/>
    </source>
</evidence>
<comment type="caution">
    <text evidence="9">The sequence shown here is derived from an EMBL/GenBank/DDBJ whole genome shotgun (WGS) entry which is preliminary data.</text>
</comment>
<accession>A0A2P8F6I5</accession>
<dbReference type="PANTHER" id="PTHR10229:SF0">
    <property type="entry name" value="GTP-BINDING PROTEIN 6-RELATED"/>
    <property type="match status" value="1"/>
</dbReference>
<dbReference type="Gene3D" id="3.40.50.11060">
    <property type="entry name" value="GTPase HflX, N-terminal domain"/>
    <property type="match status" value="1"/>
</dbReference>
<dbReference type="HAMAP" id="MF_00900">
    <property type="entry name" value="GTPase_HflX"/>
    <property type="match status" value="1"/>
</dbReference>
<dbReference type="InterPro" id="IPR032305">
    <property type="entry name" value="GTP-bd_M"/>
</dbReference>